<dbReference type="AlphaFoldDB" id="A0A1W6MMN6"/>
<dbReference type="RefSeq" id="WP_085767580.1">
    <property type="nucleotide sequence ID" value="NZ_CP019344.1"/>
</dbReference>
<name>A0A1W6MMN6_9FLAO</name>
<keyword evidence="3" id="KW-1185">Reference proteome</keyword>
<dbReference type="Proteomes" id="UP000193431">
    <property type="component" value="Chromosome"/>
</dbReference>
<proteinExistence type="predicted"/>
<dbReference type="EMBL" id="CP019344">
    <property type="protein sequence ID" value="ARN78776.1"/>
    <property type="molecule type" value="Genomic_DNA"/>
</dbReference>
<dbReference type="OrthoDB" id="1445355at2"/>
<evidence type="ECO:0000256" key="1">
    <source>
        <dbReference type="SAM" id="SignalP"/>
    </source>
</evidence>
<protein>
    <recommendedName>
        <fullName evidence="4">Lipocalin-like domain-containing protein</fullName>
    </recommendedName>
</protein>
<dbReference type="PROSITE" id="PS51257">
    <property type="entry name" value="PROKAR_LIPOPROTEIN"/>
    <property type="match status" value="1"/>
</dbReference>
<organism evidence="2 3">
    <name type="scientific">Nonlabens spongiae</name>
    <dbReference type="NCBI Taxonomy" id="331648"/>
    <lineage>
        <taxon>Bacteria</taxon>
        <taxon>Pseudomonadati</taxon>
        <taxon>Bacteroidota</taxon>
        <taxon>Flavobacteriia</taxon>
        <taxon>Flavobacteriales</taxon>
        <taxon>Flavobacteriaceae</taxon>
        <taxon>Nonlabens</taxon>
    </lineage>
</organism>
<accession>A0A1W6MMN6</accession>
<feature type="chain" id="PRO_5012167629" description="Lipocalin-like domain-containing protein" evidence="1">
    <location>
        <begin position="21"/>
        <end position="177"/>
    </location>
</feature>
<evidence type="ECO:0008006" key="4">
    <source>
        <dbReference type="Google" id="ProtNLM"/>
    </source>
</evidence>
<keyword evidence="1" id="KW-0732">Signal</keyword>
<evidence type="ECO:0000313" key="2">
    <source>
        <dbReference type="EMBL" id="ARN78776.1"/>
    </source>
</evidence>
<feature type="signal peptide" evidence="1">
    <location>
        <begin position="1"/>
        <end position="20"/>
    </location>
</feature>
<evidence type="ECO:0000313" key="3">
    <source>
        <dbReference type="Proteomes" id="UP000193431"/>
    </source>
</evidence>
<reference evidence="2 3" key="1">
    <citation type="submission" date="2016-11" db="EMBL/GenBank/DDBJ databases">
        <title>Trade-off between light-utilization and light-protection in marine flavobacteria.</title>
        <authorList>
            <person name="Kumagai Y."/>
        </authorList>
    </citation>
    <scope>NUCLEOTIDE SEQUENCE [LARGE SCALE GENOMIC DNA]</scope>
    <source>
        <strain evidence="2 3">JCM 13191</strain>
    </source>
</reference>
<gene>
    <name evidence="2" type="ORF">BST97_12665</name>
</gene>
<sequence length="177" mass="19344">MKNFKIALIALFAVVISSCSDDDGPGFEFNQENIAGTYTLTFFESNETIVETLQATGNQVTTTVDIEGDTFSGTRFNLNDNGTYSISGNIRITETSQTGSDPVEVEDPVIIPIDDSGTYSINTTARTLTLTSTGEGGLVYDVDRFSESGFRIRSQEVETDTDFESTTVTEIRLERVN</sequence>